<evidence type="ECO:0000313" key="1">
    <source>
        <dbReference type="EMBL" id="CAH0991566.1"/>
    </source>
</evidence>
<dbReference type="RefSeq" id="WP_237444211.1">
    <property type="nucleotide sequence ID" value="NZ_CAKLPX010000001.1"/>
</dbReference>
<organism evidence="1 2">
    <name type="scientific">Sinobacterium norvegicum</name>
    <dbReference type="NCBI Taxonomy" id="1641715"/>
    <lineage>
        <taxon>Bacteria</taxon>
        <taxon>Pseudomonadati</taxon>
        <taxon>Pseudomonadota</taxon>
        <taxon>Gammaproteobacteria</taxon>
        <taxon>Cellvibrionales</taxon>
        <taxon>Spongiibacteraceae</taxon>
        <taxon>Sinobacterium</taxon>
    </lineage>
</organism>
<gene>
    <name evidence="1" type="ORF">SIN8267_01675</name>
</gene>
<dbReference type="EMBL" id="CAKLPX010000001">
    <property type="protein sequence ID" value="CAH0991566.1"/>
    <property type="molecule type" value="Genomic_DNA"/>
</dbReference>
<protein>
    <submittedName>
        <fullName evidence="1">Uncharacterized protein</fullName>
    </submittedName>
</protein>
<proteinExistence type="predicted"/>
<reference evidence="1" key="1">
    <citation type="submission" date="2021-12" db="EMBL/GenBank/DDBJ databases">
        <authorList>
            <person name="Rodrigo-Torres L."/>
            <person name="Arahal R. D."/>
            <person name="Lucena T."/>
        </authorList>
    </citation>
    <scope>NUCLEOTIDE SEQUENCE</scope>
    <source>
        <strain evidence="1">CECT 8267</strain>
    </source>
</reference>
<accession>A0ABM9AEP7</accession>
<sequence length="66" mass="7668">MNKIEVGQIWADSTGEWHTVRSIREKGFNAVDSRGESFFYTMDGHLINLKTIEFGGDQHTLRQRVR</sequence>
<dbReference type="Proteomes" id="UP000838100">
    <property type="component" value="Unassembled WGS sequence"/>
</dbReference>
<comment type="caution">
    <text evidence="1">The sequence shown here is derived from an EMBL/GenBank/DDBJ whole genome shotgun (WGS) entry which is preliminary data.</text>
</comment>
<name>A0ABM9AEP7_9GAMM</name>
<keyword evidence="2" id="KW-1185">Reference proteome</keyword>
<evidence type="ECO:0000313" key="2">
    <source>
        <dbReference type="Proteomes" id="UP000838100"/>
    </source>
</evidence>